<evidence type="ECO:0000259" key="1">
    <source>
        <dbReference type="Pfam" id="PF04205"/>
    </source>
</evidence>
<dbReference type="Pfam" id="PF04205">
    <property type="entry name" value="FMN_bind"/>
    <property type="match status" value="1"/>
</dbReference>
<dbReference type="OrthoDB" id="3266759at2"/>
<name>A0A2V1K697_9ACTO</name>
<feature type="domain" description="FMN-binding" evidence="1">
    <location>
        <begin position="68"/>
        <end position="155"/>
    </location>
</feature>
<reference evidence="3" key="1">
    <citation type="submission" date="2018-05" db="EMBL/GenBank/DDBJ databases">
        <authorList>
            <person name="Li Y."/>
        </authorList>
    </citation>
    <scope>NUCLEOTIDE SEQUENCE [LARGE SCALE GENOMIC DNA]</scope>
    <source>
        <strain evidence="3">sk1b4</strain>
    </source>
</reference>
<sequence length="158" mass="16343">MALQRRDRRTVTKQSNRIGLAVGLIGAALLAGCGGGGSSADPANALADGTYTGTSPAEDDGTYGVVEFTVAGGALSDVTFTAFDEDGTAHDENYGLKADGTVADKDFYQRAQNAIDAEQTYVSEFEEEGDQNTVDSIAGASLSYRLFQGAVEDAIANA</sequence>
<protein>
    <recommendedName>
        <fullName evidence="1">FMN-binding domain-containing protein</fullName>
    </recommendedName>
</protein>
<dbReference type="InterPro" id="IPR007329">
    <property type="entry name" value="FMN-bd"/>
</dbReference>
<gene>
    <name evidence="2" type="ORF">DD236_10065</name>
</gene>
<dbReference type="EMBL" id="QETB01000005">
    <property type="protein sequence ID" value="PWF25773.1"/>
    <property type="molecule type" value="Genomic_DNA"/>
</dbReference>
<dbReference type="Proteomes" id="UP000245283">
    <property type="component" value="Unassembled WGS sequence"/>
</dbReference>
<dbReference type="GO" id="GO:0010181">
    <property type="term" value="F:FMN binding"/>
    <property type="evidence" value="ECO:0007669"/>
    <property type="project" value="InterPro"/>
</dbReference>
<proteinExistence type="predicted"/>
<accession>A0A2V1K697</accession>
<comment type="caution">
    <text evidence="2">The sequence shown here is derived from an EMBL/GenBank/DDBJ whole genome shotgun (WGS) entry which is preliminary data.</text>
</comment>
<dbReference type="Gene3D" id="3.90.1010.20">
    <property type="match status" value="1"/>
</dbReference>
<keyword evidence="3" id="KW-1185">Reference proteome</keyword>
<dbReference type="AlphaFoldDB" id="A0A2V1K697"/>
<dbReference type="PROSITE" id="PS51257">
    <property type="entry name" value="PROKAR_LIPOPROTEIN"/>
    <property type="match status" value="1"/>
</dbReference>
<organism evidence="2 3">
    <name type="scientific">Ancrocorticia populi</name>
    <dbReference type="NCBI Taxonomy" id="2175228"/>
    <lineage>
        <taxon>Bacteria</taxon>
        <taxon>Bacillati</taxon>
        <taxon>Actinomycetota</taxon>
        <taxon>Actinomycetes</taxon>
        <taxon>Actinomycetales</taxon>
        <taxon>Actinomycetaceae</taxon>
        <taxon>Ancrocorticia</taxon>
    </lineage>
</organism>
<dbReference type="GO" id="GO:0016020">
    <property type="term" value="C:membrane"/>
    <property type="evidence" value="ECO:0007669"/>
    <property type="project" value="InterPro"/>
</dbReference>
<evidence type="ECO:0000313" key="3">
    <source>
        <dbReference type="Proteomes" id="UP000245283"/>
    </source>
</evidence>
<evidence type="ECO:0000313" key="2">
    <source>
        <dbReference type="EMBL" id="PWF25773.1"/>
    </source>
</evidence>